<dbReference type="InterPro" id="IPR013120">
    <property type="entry name" value="FAR_NAD-bd"/>
</dbReference>
<feature type="transmembrane region" description="Helical" evidence="10">
    <location>
        <begin position="473"/>
        <end position="493"/>
    </location>
</feature>
<name>A0A6J2Y8W7_SITOR</name>
<dbReference type="FunFam" id="3.40.50.720:FF:000143">
    <property type="entry name" value="Fatty acyl-CoA reductase"/>
    <property type="match status" value="1"/>
</dbReference>
<gene>
    <name evidence="14" type="primary">LOC115885474</name>
</gene>
<dbReference type="InterPro" id="IPR036291">
    <property type="entry name" value="NAD(P)-bd_dom_sf"/>
</dbReference>
<proteinExistence type="inferred from homology"/>
<comment type="function">
    <text evidence="10">Catalyzes the reduction of fatty acyl-CoA to fatty alcohols.</text>
</comment>
<evidence type="ECO:0000256" key="2">
    <source>
        <dbReference type="ARBA" id="ARBA00005928"/>
    </source>
</evidence>
<feature type="transmembrane region" description="Helical" evidence="10">
    <location>
        <begin position="360"/>
        <end position="383"/>
    </location>
</feature>
<dbReference type="GO" id="GO:0035336">
    <property type="term" value="P:long-chain fatty-acyl-CoA metabolic process"/>
    <property type="evidence" value="ECO:0007669"/>
    <property type="project" value="TreeGrafter"/>
</dbReference>
<keyword evidence="4 10" id="KW-0812">Transmembrane</keyword>
<evidence type="ECO:0000259" key="11">
    <source>
        <dbReference type="Pfam" id="PF03015"/>
    </source>
</evidence>
<evidence type="ECO:0000256" key="1">
    <source>
        <dbReference type="ARBA" id="ARBA00004141"/>
    </source>
</evidence>
<dbReference type="PANTHER" id="PTHR11011">
    <property type="entry name" value="MALE STERILITY PROTEIN 2-RELATED"/>
    <property type="match status" value="1"/>
</dbReference>
<comment type="similarity">
    <text evidence="2 10">Belongs to the fatty acyl-CoA reductase family.</text>
</comment>
<organism evidence="13 14">
    <name type="scientific">Sitophilus oryzae</name>
    <name type="common">Rice weevil</name>
    <name type="synonym">Curculio oryzae</name>
    <dbReference type="NCBI Taxonomy" id="7048"/>
    <lineage>
        <taxon>Eukaryota</taxon>
        <taxon>Metazoa</taxon>
        <taxon>Ecdysozoa</taxon>
        <taxon>Arthropoda</taxon>
        <taxon>Hexapoda</taxon>
        <taxon>Insecta</taxon>
        <taxon>Pterygota</taxon>
        <taxon>Neoptera</taxon>
        <taxon>Endopterygota</taxon>
        <taxon>Coleoptera</taxon>
        <taxon>Polyphaga</taxon>
        <taxon>Cucujiformia</taxon>
        <taxon>Curculionidae</taxon>
        <taxon>Dryophthorinae</taxon>
        <taxon>Sitophilus</taxon>
    </lineage>
</organism>
<dbReference type="EC" id="1.2.1.84" evidence="10"/>
<keyword evidence="5 10" id="KW-0521">NADP</keyword>
<keyword evidence="7 10" id="KW-0443">Lipid metabolism</keyword>
<evidence type="ECO:0000313" key="14">
    <source>
        <dbReference type="RefSeq" id="XP_030760278.1"/>
    </source>
</evidence>
<evidence type="ECO:0000256" key="6">
    <source>
        <dbReference type="ARBA" id="ARBA00022989"/>
    </source>
</evidence>
<evidence type="ECO:0000313" key="13">
    <source>
        <dbReference type="Proteomes" id="UP000504635"/>
    </source>
</evidence>
<dbReference type="Proteomes" id="UP000504635">
    <property type="component" value="Unplaced"/>
</dbReference>
<dbReference type="GO" id="GO:0005777">
    <property type="term" value="C:peroxisome"/>
    <property type="evidence" value="ECO:0007669"/>
    <property type="project" value="TreeGrafter"/>
</dbReference>
<dbReference type="Pfam" id="PF03015">
    <property type="entry name" value="Sterile"/>
    <property type="match status" value="1"/>
</dbReference>
<dbReference type="OrthoDB" id="429813at2759"/>
<reference evidence="14" key="1">
    <citation type="submission" date="2025-08" db="UniProtKB">
        <authorList>
            <consortium name="RefSeq"/>
        </authorList>
    </citation>
    <scope>IDENTIFICATION</scope>
    <source>
        <tissue evidence="14">Gonads</tissue>
    </source>
</reference>
<evidence type="ECO:0000259" key="12">
    <source>
        <dbReference type="Pfam" id="PF07993"/>
    </source>
</evidence>
<dbReference type="InterPro" id="IPR026055">
    <property type="entry name" value="FAR"/>
</dbReference>
<dbReference type="KEGG" id="soy:115885474"/>
<keyword evidence="3 10" id="KW-0444">Lipid biosynthesis</keyword>
<dbReference type="FunCoup" id="A0A6J2Y8W7">
    <property type="interactions" value="58"/>
</dbReference>
<dbReference type="GO" id="GO:0102965">
    <property type="term" value="F:alcohol-forming long-chain fatty acyl-CoA reductase activity"/>
    <property type="evidence" value="ECO:0007669"/>
    <property type="project" value="UniProtKB-EC"/>
</dbReference>
<evidence type="ECO:0000256" key="10">
    <source>
        <dbReference type="RuleBase" id="RU363097"/>
    </source>
</evidence>
<evidence type="ECO:0000256" key="7">
    <source>
        <dbReference type="ARBA" id="ARBA00023098"/>
    </source>
</evidence>
<dbReference type="PANTHER" id="PTHR11011:SF24">
    <property type="entry name" value="FATTY ACYL-COA REDUCTASE"/>
    <property type="match status" value="1"/>
</dbReference>
<dbReference type="GO" id="GO:0080019">
    <property type="term" value="F:alcohol-forming very long-chain fatty acyl-CoA reductase activity"/>
    <property type="evidence" value="ECO:0007669"/>
    <property type="project" value="InterPro"/>
</dbReference>
<comment type="catalytic activity">
    <reaction evidence="9 10">
        <text>a long-chain fatty acyl-CoA + 2 NADPH + 2 H(+) = a long-chain primary fatty alcohol + 2 NADP(+) + CoA</text>
        <dbReference type="Rhea" id="RHEA:52716"/>
        <dbReference type="ChEBI" id="CHEBI:15378"/>
        <dbReference type="ChEBI" id="CHEBI:57287"/>
        <dbReference type="ChEBI" id="CHEBI:57783"/>
        <dbReference type="ChEBI" id="CHEBI:58349"/>
        <dbReference type="ChEBI" id="CHEBI:77396"/>
        <dbReference type="ChEBI" id="CHEBI:83139"/>
        <dbReference type="EC" id="1.2.1.84"/>
    </reaction>
</comment>
<dbReference type="GO" id="GO:0016020">
    <property type="term" value="C:membrane"/>
    <property type="evidence" value="ECO:0007669"/>
    <property type="project" value="UniProtKB-SubCell"/>
</dbReference>
<dbReference type="CDD" id="cd09071">
    <property type="entry name" value="FAR_C"/>
    <property type="match status" value="1"/>
</dbReference>
<dbReference type="Pfam" id="PF07993">
    <property type="entry name" value="NAD_binding_4"/>
    <property type="match status" value="1"/>
</dbReference>
<keyword evidence="10" id="KW-0560">Oxidoreductase</keyword>
<dbReference type="CDD" id="cd05236">
    <property type="entry name" value="FAR-N_SDR_e"/>
    <property type="match status" value="1"/>
</dbReference>
<dbReference type="Gene3D" id="3.40.50.720">
    <property type="entry name" value="NAD(P)-binding Rossmann-like Domain"/>
    <property type="match status" value="1"/>
</dbReference>
<dbReference type="InParanoid" id="A0A6J2Y8W7"/>
<evidence type="ECO:0000256" key="8">
    <source>
        <dbReference type="ARBA" id="ARBA00023136"/>
    </source>
</evidence>
<protein>
    <recommendedName>
        <fullName evidence="10">Fatty acyl-CoA reductase</fullName>
        <ecNumber evidence="10">1.2.1.84</ecNumber>
    </recommendedName>
</protein>
<feature type="domain" description="Fatty acyl-CoA reductase C-terminal" evidence="11">
    <location>
        <begin position="367"/>
        <end position="458"/>
    </location>
</feature>
<accession>A0A6J2Y8W7</accession>
<evidence type="ECO:0000256" key="4">
    <source>
        <dbReference type="ARBA" id="ARBA00022692"/>
    </source>
</evidence>
<dbReference type="AlphaFoldDB" id="A0A6J2Y8W7"/>
<keyword evidence="8 10" id="KW-0472">Membrane</keyword>
<keyword evidence="13" id="KW-1185">Reference proteome</keyword>
<dbReference type="SUPFAM" id="SSF51735">
    <property type="entry name" value="NAD(P)-binding Rossmann-fold domains"/>
    <property type="match status" value="1"/>
</dbReference>
<evidence type="ECO:0000256" key="9">
    <source>
        <dbReference type="ARBA" id="ARBA00052530"/>
    </source>
</evidence>
<feature type="domain" description="Thioester reductase (TE)" evidence="12">
    <location>
        <begin position="22"/>
        <end position="291"/>
    </location>
</feature>
<dbReference type="GeneID" id="115885474"/>
<evidence type="ECO:0000256" key="5">
    <source>
        <dbReference type="ARBA" id="ARBA00022857"/>
    </source>
</evidence>
<evidence type="ECO:0000256" key="3">
    <source>
        <dbReference type="ARBA" id="ARBA00022516"/>
    </source>
</evidence>
<sequence>MSNLECPKYTIPQYYSGKKLFITGGTGFIGKVLVENFLRFSPDISKIYLLIRSKKDKSPEQRLKEMFDLPLFDRLKKEYPENVKKVVPVDGDTNEIDLGLSNESRKLLIGEVNLVIHCAASVRFDDSLQKSILLNTRGTKEVALLAKEIKNIENLVHVSTTYCHTDKKVVEEKVYPAVADWREAIKIAENADSHTIDVLTAKYIEPFPNTYTFAKNLAEQVVTDLCDGKIPTTIFRPSIVISSYDEPIPGWIDNFNGPVGILVASGKGILKTAYASGHITADYVPVDIITKGLIAGVWKKSFESHEEKLKISVYNGSNNDVNNLTLTEMLEMGKKLTWEYPLNDVLWYPSGKPTSCFWNYYFRVMLYHILPALLVDTLLWIIGHKPMLLRIQRKIYIANVALHYFTSQEWSFKNDKSISLEENLTPEDRKVFNFHRDADPYEYFKNALLGSKEYLLKEDNSNIPKAKAHMRRLYVLSIFADVLWYLSLFYIVFIKYDLFHVVCNKICGYIDLL</sequence>
<comment type="subcellular location">
    <subcellularLocation>
        <location evidence="1">Membrane</location>
        <topology evidence="1">Multi-pass membrane protein</topology>
    </subcellularLocation>
</comment>
<keyword evidence="6 10" id="KW-1133">Transmembrane helix</keyword>
<dbReference type="InterPro" id="IPR033640">
    <property type="entry name" value="FAR_C"/>
</dbReference>
<dbReference type="RefSeq" id="XP_030760278.1">
    <property type="nucleotide sequence ID" value="XM_030904418.1"/>
</dbReference>